<sequence length="171" mass="19829">MEFILMTLEQQQYSLRLVIWSDICLKNPFPVGKTDSSSRCNWSAMTLRMVIPFAISVDTATKKFGCLAKDDKKIRVLGPDRDKIRCSPRMHISTTRILVIKLELSSHKNKDQSALDADEDPWITKIIYNKNLRKFDTESTANFLGQRKKITINLYLLLLRLCWDHNMCNCS</sequence>
<comment type="caution">
    <text evidence="1">The sequence shown here is derived from an EMBL/GenBank/DDBJ whole genome shotgun (WGS) entry which is preliminary data.</text>
</comment>
<organism evidence="1 2">
    <name type="scientific">Nephila pilipes</name>
    <name type="common">Giant wood spider</name>
    <name type="synonym">Nephila maculata</name>
    <dbReference type="NCBI Taxonomy" id="299642"/>
    <lineage>
        <taxon>Eukaryota</taxon>
        <taxon>Metazoa</taxon>
        <taxon>Ecdysozoa</taxon>
        <taxon>Arthropoda</taxon>
        <taxon>Chelicerata</taxon>
        <taxon>Arachnida</taxon>
        <taxon>Araneae</taxon>
        <taxon>Araneomorphae</taxon>
        <taxon>Entelegynae</taxon>
        <taxon>Araneoidea</taxon>
        <taxon>Nephilidae</taxon>
        <taxon>Nephila</taxon>
    </lineage>
</organism>
<proteinExistence type="predicted"/>
<dbReference type="AlphaFoldDB" id="A0A8X6TYL9"/>
<keyword evidence="2" id="KW-1185">Reference proteome</keyword>
<accession>A0A8X6TYL9</accession>
<dbReference type="Proteomes" id="UP000887013">
    <property type="component" value="Unassembled WGS sequence"/>
</dbReference>
<reference evidence="1" key="1">
    <citation type="submission" date="2020-08" db="EMBL/GenBank/DDBJ databases">
        <title>Multicomponent nature underlies the extraordinary mechanical properties of spider dragline silk.</title>
        <authorList>
            <person name="Kono N."/>
            <person name="Nakamura H."/>
            <person name="Mori M."/>
            <person name="Yoshida Y."/>
            <person name="Ohtoshi R."/>
            <person name="Malay A.D."/>
            <person name="Moran D.A.P."/>
            <person name="Tomita M."/>
            <person name="Numata K."/>
            <person name="Arakawa K."/>
        </authorList>
    </citation>
    <scope>NUCLEOTIDE SEQUENCE</scope>
</reference>
<name>A0A8X6TYL9_NEPPI</name>
<evidence type="ECO:0000313" key="1">
    <source>
        <dbReference type="EMBL" id="GFT63928.1"/>
    </source>
</evidence>
<dbReference type="EMBL" id="BMAW01068347">
    <property type="protein sequence ID" value="GFT63928.1"/>
    <property type="molecule type" value="Genomic_DNA"/>
</dbReference>
<protein>
    <submittedName>
        <fullName evidence="1">Uncharacterized protein</fullName>
    </submittedName>
</protein>
<gene>
    <name evidence="1" type="ORF">NPIL_42141</name>
</gene>
<evidence type="ECO:0000313" key="2">
    <source>
        <dbReference type="Proteomes" id="UP000887013"/>
    </source>
</evidence>